<keyword evidence="2" id="KW-0808">Transferase</keyword>
<dbReference type="SUPFAM" id="SSF56672">
    <property type="entry name" value="DNA/RNA polymerases"/>
    <property type="match status" value="1"/>
</dbReference>
<dbReference type="RefSeq" id="WP_096565019.1">
    <property type="nucleotide sequence ID" value="NZ_BJCE01000013.1"/>
</dbReference>
<comment type="caution">
    <text evidence="2">The sequence shown here is derived from an EMBL/GenBank/DDBJ whole genome shotgun (WGS) entry which is preliminary data.</text>
</comment>
<dbReference type="InterPro" id="IPR051083">
    <property type="entry name" value="GrpII_Intron_Splice-Mob/Def"/>
</dbReference>
<dbReference type="PANTHER" id="PTHR34047:SF8">
    <property type="entry name" value="PROTEIN YKFC"/>
    <property type="match status" value="1"/>
</dbReference>
<feature type="domain" description="Reverse transcriptase" evidence="1">
    <location>
        <begin position="1"/>
        <end position="348"/>
    </location>
</feature>
<evidence type="ECO:0000313" key="3">
    <source>
        <dbReference type="Proteomes" id="UP000300142"/>
    </source>
</evidence>
<evidence type="ECO:0000313" key="2">
    <source>
        <dbReference type="EMBL" id="GCL35579.1"/>
    </source>
</evidence>
<dbReference type="AlphaFoldDB" id="A0A479ZSA5"/>
<keyword evidence="2" id="KW-0548">Nucleotidyltransferase</keyword>
<organism evidence="2 3">
    <name type="scientific">Sphaerospermopsis reniformis</name>
    <dbReference type="NCBI Taxonomy" id="531300"/>
    <lineage>
        <taxon>Bacteria</taxon>
        <taxon>Bacillati</taxon>
        <taxon>Cyanobacteriota</taxon>
        <taxon>Cyanophyceae</taxon>
        <taxon>Nostocales</taxon>
        <taxon>Aphanizomenonaceae</taxon>
        <taxon>Sphaerospermopsis</taxon>
    </lineage>
</organism>
<dbReference type="InterPro" id="IPR000477">
    <property type="entry name" value="RT_dom"/>
</dbReference>
<dbReference type="CDD" id="cd01646">
    <property type="entry name" value="RT_Bac_retron_I"/>
    <property type="match status" value="1"/>
</dbReference>
<sequence>MIKFNLEDYLTDLKLIRNSIYYSIYSRLNDDHVCNFFELHINCKNDTKINQLVEYIHNIYSLSQPYIQDRSFAYSYPKNDFFLRRCIYIPFKELAVRYHLVNTLALAVENSFIKTSFANRTQRSKSGFIYLFREYYPQHKQFIEWAEDLIIKYNKEEKDSYVLKADITSFYDAISHDYLVNSIFNLVGNILPQKYEPLLRQILRPEVEFYSVVDSSLKSEKKQQGLLIGNSTEGYLANILLSQLDELMISHNFNYARYVDDIKIVTNTKQEAIRAVNILQEELHRIGLNLNSTKTEIIQNPKSVEELFRKDHEISLPDHLNEEILSVKNDLNNINFEQRSEDFKKINLNSTLNQEDSYTVTSYLFDLSNFDEYDEDLVINLISKIPEIIQEYPKTIRKNTWSIVKIINFGYTSDVIIAGYKAMNEVFKNPNIIHYARTRLIHNLVKPRKKDPPYILMMVKNNQKLCEKLIIIFQSFLSTKSIDLNLNALYAIWILSHRDNGKYFDEDLFRNNINNYISRPISHNISRILSSILEQKNSFNFFDYFDFTELSNSQDKIGVDILDYN</sequence>
<keyword evidence="3" id="KW-1185">Reference proteome</keyword>
<dbReference type="Proteomes" id="UP000300142">
    <property type="component" value="Unassembled WGS sequence"/>
</dbReference>
<dbReference type="GO" id="GO:0003964">
    <property type="term" value="F:RNA-directed DNA polymerase activity"/>
    <property type="evidence" value="ECO:0007669"/>
    <property type="project" value="UniProtKB-KW"/>
</dbReference>
<dbReference type="EMBL" id="BJCE01000013">
    <property type="protein sequence ID" value="GCL35579.1"/>
    <property type="molecule type" value="Genomic_DNA"/>
</dbReference>
<accession>A0A479ZSA5</accession>
<gene>
    <name evidence="2" type="ORF">SR1949_06750</name>
</gene>
<keyword evidence="2" id="KW-0695">RNA-directed DNA polymerase</keyword>
<dbReference type="Pfam" id="PF00078">
    <property type="entry name" value="RVT_1"/>
    <property type="match status" value="1"/>
</dbReference>
<dbReference type="InterPro" id="IPR043502">
    <property type="entry name" value="DNA/RNA_pol_sf"/>
</dbReference>
<name>A0A479ZSA5_9CYAN</name>
<evidence type="ECO:0000259" key="1">
    <source>
        <dbReference type="PROSITE" id="PS50878"/>
    </source>
</evidence>
<dbReference type="PANTHER" id="PTHR34047">
    <property type="entry name" value="NUCLEAR INTRON MATURASE 1, MITOCHONDRIAL-RELATED"/>
    <property type="match status" value="1"/>
</dbReference>
<reference evidence="3" key="1">
    <citation type="submission" date="2019-02" db="EMBL/GenBank/DDBJ databases">
        <title>Draft genome sequence of Sphaerospermopsis reniformis NIES-1949.</title>
        <authorList>
            <person name="Yamaguchi H."/>
            <person name="Suzuki S."/>
            <person name="Kawachi M."/>
        </authorList>
    </citation>
    <scope>NUCLEOTIDE SEQUENCE [LARGE SCALE GENOMIC DNA]</scope>
    <source>
        <strain evidence="3">NIES-1949</strain>
    </source>
</reference>
<proteinExistence type="predicted"/>
<dbReference type="PROSITE" id="PS50878">
    <property type="entry name" value="RT_POL"/>
    <property type="match status" value="1"/>
</dbReference>
<protein>
    <submittedName>
        <fullName evidence="2">RNA-directed DNA polymerase</fullName>
    </submittedName>
</protein>